<reference evidence="9 10" key="1">
    <citation type="submission" date="2013-12" db="EMBL/GenBank/DDBJ databases">
        <title>Draft genome sequence of Caloranaerobacter sp. H53214.</title>
        <authorList>
            <person name="Jiang L.J."/>
            <person name="Shao Z.Z."/>
            <person name="Long M.N."/>
        </authorList>
    </citation>
    <scope>NUCLEOTIDE SEQUENCE [LARGE SCALE GENOMIC DNA]</scope>
    <source>
        <strain evidence="9 10">H53214</strain>
    </source>
</reference>
<dbReference type="GO" id="GO:0008408">
    <property type="term" value="F:3'-5' exonuclease activity"/>
    <property type="evidence" value="ECO:0007669"/>
    <property type="project" value="InterPro"/>
</dbReference>
<dbReference type="SUPFAM" id="SSF48019">
    <property type="entry name" value="post-AAA+ oligomerization domain-like"/>
    <property type="match status" value="1"/>
</dbReference>
<evidence type="ECO:0000256" key="1">
    <source>
        <dbReference type="ARBA" id="ARBA00012417"/>
    </source>
</evidence>
<dbReference type="FunFam" id="3.40.50.300:FF:001255">
    <property type="entry name" value="DNA polymerase III subunit delta"/>
    <property type="match status" value="1"/>
</dbReference>
<dbReference type="InterPro" id="IPR004622">
    <property type="entry name" value="DNA_pol_HolB"/>
</dbReference>
<dbReference type="Pfam" id="PF09115">
    <property type="entry name" value="DNApol3-delta_C"/>
    <property type="match status" value="1"/>
</dbReference>
<keyword evidence="4" id="KW-0548">Nucleotidyltransferase</keyword>
<evidence type="ECO:0000259" key="8">
    <source>
        <dbReference type="Pfam" id="PF09115"/>
    </source>
</evidence>
<feature type="domain" description="DNA polymerase III delta subunit C-terminal" evidence="8">
    <location>
        <begin position="209"/>
        <end position="324"/>
    </location>
</feature>
<name>A0A096DNP7_9FIRM</name>
<evidence type="ECO:0000256" key="3">
    <source>
        <dbReference type="ARBA" id="ARBA00022679"/>
    </source>
</evidence>
<dbReference type="SUPFAM" id="SSF52540">
    <property type="entry name" value="P-loop containing nucleoside triphosphate hydrolases"/>
    <property type="match status" value="1"/>
</dbReference>
<protein>
    <recommendedName>
        <fullName evidence="2">DNA polymerase III subunit delta'</fullName>
        <ecNumber evidence="1">2.7.7.7</ecNumber>
    </recommendedName>
</protein>
<evidence type="ECO:0000256" key="5">
    <source>
        <dbReference type="ARBA" id="ARBA00022705"/>
    </source>
</evidence>
<dbReference type="STRING" id="1156417.Y919_03840"/>
<evidence type="ECO:0000256" key="7">
    <source>
        <dbReference type="ARBA" id="ARBA00049244"/>
    </source>
</evidence>
<dbReference type="Pfam" id="PF13177">
    <property type="entry name" value="DNA_pol3_delta2"/>
    <property type="match status" value="1"/>
</dbReference>
<gene>
    <name evidence="9" type="ORF">Y919_03840</name>
</gene>
<dbReference type="PANTHER" id="PTHR11669:SF8">
    <property type="entry name" value="DNA POLYMERASE III SUBUNIT DELTA"/>
    <property type="match status" value="1"/>
</dbReference>
<evidence type="ECO:0000256" key="2">
    <source>
        <dbReference type="ARBA" id="ARBA00014363"/>
    </source>
</evidence>
<dbReference type="EC" id="2.7.7.7" evidence="1"/>
<dbReference type="InterPro" id="IPR027417">
    <property type="entry name" value="P-loop_NTPase"/>
</dbReference>
<dbReference type="InterPro" id="IPR015199">
    <property type="entry name" value="DNA_pol_III_delta_C"/>
</dbReference>
<dbReference type="GO" id="GO:0006261">
    <property type="term" value="P:DNA-templated DNA replication"/>
    <property type="evidence" value="ECO:0007669"/>
    <property type="project" value="TreeGrafter"/>
</dbReference>
<keyword evidence="6" id="KW-0239">DNA-directed DNA polymerase</keyword>
<sequence length="327" mass="37721">MDFNDIIGHEQNILKLQNAIRNDSVAHSYLFEGPKSMGKKKLAFAFAKTLLCEEKGIEPCNKCLSCLRFDSGNHPDFDMISPEGNSIKREQIEKLLHSIRMLPYEGIRRVYIIEDAYKMTSEAQNSFLKTLEEPPEYAVIILITDKSMSLLPTIVSRCQGIKFSYVEKERIEKLLINKYDCSEEKASFIASFSNGIVGKAVKLAQSEEFRKLRDDIISAIDDIIYSDRFRIFSLSQIFVENKENIDEILDLLMIWFRDIMIFKATGDTKFIINRDKIELIYKHSNILSMEKVSNIIESIERTKEDVASNVNFQLAVEVMLLKVQQEV</sequence>
<dbReference type="NCBIfam" id="TIGR00678">
    <property type="entry name" value="holB"/>
    <property type="match status" value="1"/>
</dbReference>
<organism evidence="9 10">
    <name type="scientific">Caloranaerobacter azorensis H53214</name>
    <dbReference type="NCBI Taxonomy" id="1156417"/>
    <lineage>
        <taxon>Bacteria</taxon>
        <taxon>Bacillati</taxon>
        <taxon>Bacillota</taxon>
        <taxon>Tissierellia</taxon>
        <taxon>Tissierellales</taxon>
        <taxon>Thermohalobacteraceae</taxon>
        <taxon>Caloranaerobacter</taxon>
    </lineage>
</organism>
<dbReference type="AlphaFoldDB" id="A0A096DNP7"/>
<dbReference type="RefSeq" id="WP_035162555.1">
    <property type="nucleotide sequence ID" value="NZ_AZTB01000012.1"/>
</dbReference>
<proteinExistence type="predicted"/>
<dbReference type="InterPro" id="IPR050238">
    <property type="entry name" value="DNA_Rep/Repair_Clamp_Loader"/>
</dbReference>
<dbReference type="Proteomes" id="UP000029622">
    <property type="component" value="Unassembled WGS sequence"/>
</dbReference>
<dbReference type="GO" id="GO:0009360">
    <property type="term" value="C:DNA polymerase III complex"/>
    <property type="evidence" value="ECO:0007669"/>
    <property type="project" value="InterPro"/>
</dbReference>
<dbReference type="GO" id="GO:0003887">
    <property type="term" value="F:DNA-directed DNA polymerase activity"/>
    <property type="evidence" value="ECO:0007669"/>
    <property type="project" value="UniProtKB-KW"/>
</dbReference>
<keyword evidence="5" id="KW-0235">DNA replication</keyword>
<keyword evidence="3" id="KW-0808">Transferase</keyword>
<evidence type="ECO:0000256" key="4">
    <source>
        <dbReference type="ARBA" id="ARBA00022695"/>
    </source>
</evidence>
<evidence type="ECO:0000313" key="9">
    <source>
        <dbReference type="EMBL" id="KGG80886.1"/>
    </source>
</evidence>
<dbReference type="Gene3D" id="3.40.50.300">
    <property type="entry name" value="P-loop containing nucleotide triphosphate hydrolases"/>
    <property type="match status" value="1"/>
</dbReference>
<dbReference type="GO" id="GO:0003677">
    <property type="term" value="F:DNA binding"/>
    <property type="evidence" value="ECO:0007669"/>
    <property type="project" value="InterPro"/>
</dbReference>
<comment type="catalytic activity">
    <reaction evidence="7">
        <text>DNA(n) + a 2'-deoxyribonucleoside 5'-triphosphate = DNA(n+1) + diphosphate</text>
        <dbReference type="Rhea" id="RHEA:22508"/>
        <dbReference type="Rhea" id="RHEA-COMP:17339"/>
        <dbReference type="Rhea" id="RHEA-COMP:17340"/>
        <dbReference type="ChEBI" id="CHEBI:33019"/>
        <dbReference type="ChEBI" id="CHEBI:61560"/>
        <dbReference type="ChEBI" id="CHEBI:173112"/>
        <dbReference type="EC" id="2.7.7.7"/>
    </reaction>
</comment>
<dbReference type="PANTHER" id="PTHR11669">
    <property type="entry name" value="REPLICATION FACTOR C / DNA POLYMERASE III GAMMA-TAU SUBUNIT"/>
    <property type="match status" value="1"/>
</dbReference>
<accession>A0A096DNP7</accession>
<dbReference type="EMBL" id="AZTB01000012">
    <property type="protein sequence ID" value="KGG80886.1"/>
    <property type="molecule type" value="Genomic_DNA"/>
</dbReference>
<dbReference type="Gene3D" id="1.20.272.10">
    <property type="match status" value="1"/>
</dbReference>
<evidence type="ECO:0000313" key="10">
    <source>
        <dbReference type="Proteomes" id="UP000029622"/>
    </source>
</evidence>
<evidence type="ECO:0000256" key="6">
    <source>
        <dbReference type="ARBA" id="ARBA00022932"/>
    </source>
</evidence>
<comment type="caution">
    <text evidence="9">The sequence shown here is derived from an EMBL/GenBank/DDBJ whole genome shotgun (WGS) entry which is preliminary data.</text>
</comment>
<dbReference type="InterPro" id="IPR008921">
    <property type="entry name" value="DNA_pol3_clamp-load_cplx_C"/>
</dbReference>